<dbReference type="Pfam" id="PF05380">
    <property type="entry name" value="Peptidase_A17"/>
    <property type="match status" value="1"/>
</dbReference>
<sequence>MPTAVAEQWRRWLLELLMIERIGVSRCVKPVCGDAIVEAQLHHFADASAYTLLIPDGLKTKLAPIKTATIPRLELAAAVVAVKLDKMIKLHMQIPFAESVFWSDSMIVLQYLRNEDKQFQTFAMIHNSSSPTQWRHVDSASNPADNISRGMTAQ</sequence>
<protein>
    <submittedName>
        <fullName evidence="2">Uncharacterized protein</fullName>
    </submittedName>
</protein>
<dbReference type="GeneID" id="119742766"/>
<accession>A0A914BG66</accession>
<dbReference type="InterPro" id="IPR008042">
    <property type="entry name" value="Retrotrans_Pao"/>
</dbReference>
<evidence type="ECO:0000256" key="1">
    <source>
        <dbReference type="SAM" id="MobiDB-lite"/>
    </source>
</evidence>
<dbReference type="AlphaFoldDB" id="A0A914BG66"/>
<evidence type="ECO:0000313" key="2">
    <source>
        <dbReference type="EnsemblMetazoa" id="XP_038074865.1"/>
    </source>
</evidence>
<reference evidence="2" key="1">
    <citation type="submission" date="2022-11" db="UniProtKB">
        <authorList>
            <consortium name="EnsemblMetazoa"/>
        </authorList>
    </citation>
    <scope>IDENTIFICATION</scope>
</reference>
<dbReference type="EnsemblMetazoa" id="XM_038218937.1">
    <property type="protein sequence ID" value="XP_038074865.1"/>
    <property type="gene ID" value="LOC119742766"/>
</dbReference>
<organism evidence="2 3">
    <name type="scientific">Patiria miniata</name>
    <name type="common">Bat star</name>
    <name type="synonym">Asterina miniata</name>
    <dbReference type="NCBI Taxonomy" id="46514"/>
    <lineage>
        <taxon>Eukaryota</taxon>
        <taxon>Metazoa</taxon>
        <taxon>Echinodermata</taxon>
        <taxon>Eleutherozoa</taxon>
        <taxon>Asterozoa</taxon>
        <taxon>Asteroidea</taxon>
        <taxon>Valvatacea</taxon>
        <taxon>Valvatida</taxon>
        <taxon>Asterinidae</taxon>
        <taxon>Patiria</taxon>
    </lineage>
</organism>
<dbReference type="Proteomes" id="UP000887568">
    <property type="component" value="Unplaced"/>
</dbReference>
<keyword evidence="3" id="KW-1185">Reference proteome</keyword>
<dbReference type="OrthoDB" id="10067762at2759"/>
<dbReference type="RefSeq" id="XP_038074865.1">
    <property type="nucleotide sequence ID" value="XM_038218937.1"/>
</dbReference>
<evidence type="ECO:0000313" key="3">
    <source>
        <dbReference type="Proteomes" id="UP000887568"/>
    </source>
</evidence>
<feature type="region of interest" description="Disordered" evidence="1">
    <location>
        <begin position="133"/>
        <end position="154"/>
    </location>
</feature>
<dbReference type="PANTHER" id="PTHR47331">
    <property type="entry name" value="PHD-TYPE DOMAIN-CONTAINING PROTEIN"/>
    <property type="match status" value="1"/>
</dbReference>
<name>A0A914BG66_PATMI</name>
<dbReference type="PANTHER" id="PTHR47331:SF1">
    <property type="entry name" value="GAG-LIKE PROTEIN"/>
    <property type="match status" value="1"/>
</dbReference>
<proteinExistence type="predicted"/>